<dbReference type="EMBL" id="MAHX01000021">
    <property type="protein sequence ID" value="OPC61227.1"/>
    <property type="molecule type" value="Genomic_DNA"/>
</dbReference>
<proteinExistence type="predicted"/>
<feature type="domain" description="Outer membrane protein beta-barrel" evidence="2">
    <location>
        <begin position="21"/>
        <end position="218"/>
    </location>
</feature>
<evidence type="ECO:0000313" key="3">
    <source>
        <dbReference type="EMBL" id="OPC61227.1"/>
    </source>
</evidence>
<comment type="caution">
    <text evidence="3">The sequence shown here is derived from an EMBL/GenBank/DDBJ whole genome shotgun (WGS) entry which is preliminary data.</text>
</comment>
<organism evidence="3 4">
    <name type="scientific">Elizabethkingia occulta</name>
    <dbReference type="NCBI Taxonomy" id="1867263"/>
    <lineage>
        <taxon>Bacteria</taxon>
        <taxon>Pseudomonadati</taxon>
        <taxon>Bacteroidota</taxon>
        <taxon>Flavobacteriia</taxon>
        <taxon>Flavobacteriales</taxon>
        <taxon>Weeksellaceae</taxon>
        <taxon>Elizabethkingia</taxon>
    </lineage>
</organism>
<evidence type="ECO:0000259" key="2">
    <source>
        <dbReference type="Pfam" id="PF13568"/>
    </source>
</evidence>
<feature type="chain" id="PRO_5012459246" description="Outer membrane protein beta-barrel domain-containing protein" evidence="1">
    <location>
        <begin position="19"/>
        <end position="244"/>
    </location>
</feature>
<dbReference type="InterPro" id="IPR025665">
    <property type="entry name" value="Beta-barrel_OMP_2"/>
</dbReference>
<dbReference type="AlphaFoldDB" id="A0A1T3M999"/>
<evidence type="ECO:0000313" key="4">
    <source>
        <dbReference type="Proteomes" id="UP000190813"/>
    </source>
</evidence>
<sequence>MKNKLLKVLCLSFLPAGAGLFAQHKLKIGLDVGYTYNVMSSNLSEYVDSKYTARYGVGINLGLEYKIWKNFFVSTGVSFVQKNYNFERTGTRAGWYTQFTNDFLSFPLLAGAYVLGEPGKEKGLWIKIAGGMYNEYWLRMKREGRYPSFMDGDIGIGLDKVESINNYEQVSSTYDFKKNENQLNRWGYGLQGQAQVGYSFEKYNVYVLYNYMYGLSDINKVQDNDKKMSPRTYMLSIGISYNID</sequence>
<keyword evidence="4" id="KW-1185">Reference proteome</keyword>
<name>A0A1T3M999_9FLAO</name>
<protein>
    <recommendedName>
        <fullName evidence="2">Outer membrane protein beta-barrel domain-containing protein</fullName>
    </recommendedName>
</protein>
<dbReference type="Pfam" id="PF13568">
    <property type="entry name" value="OMP_b-brl_2"/>
    <property type="match status" value="1"/>
</dbReference>
<keyword evidence="1" id="KW-0732">Signal</keyword>
<evidence type="ECO:0000256" key="1">
    <source>
        <dbReference type="SAM" id="SignalP"/>
    </source>
</evidence>
<gene>
    <name evidence="3" type="ORF">BAZ10_12260</name>
</gene>
<accession>A0A1T3M999</accession>
<dbReference type="RefSeq" id="WP_078773276.1">
    <property type="nucleotide sequence ID" value="NZ_CBCSBR010000049.1"/>
</dbReference>
<feature type="signal peptide" evidence="1">
    <location>
        <begin position="1"/>
        <end position="18"/>
    </location>
</feature>
<dbReference type="Proteomes" id="UP000190813">
    <property type="component" value="Unassembled WGS sequence"/>
</dbReference>
<reference evidence="3 4" key="1">
    <citation type="submission" date="2016-06" db="EMBL/GenBank/DDBJ databases">
        <title>Revisiting the taxonomy of the Elizabethkingia Genus based on Whole-Genome Sequencing, Optical Mapping, and MALDI-TOF.</title>
        <authorList>
            <person name="Nicholson A.C."/>
        </authorList>
    </citation>
    <scope>NUCLEOTIDE SEQUENCE [LARGE SCALE GENOMIC DNA]</scope>
    <source>
        <strain evidence="3 4">G4070</strain>
    </source>
</reference>